<reference evidence="10 11" key="1">
    <citation type="journal article" date="2011" name="PLoS Genet.">
        <title>Genome sequencing and comparative transcriptomics of the model entomopathogenic fungi Metarhizium anisopliae and M. acridum.</title>
        <authorList>
            <person name="Gao Q."/>
            <person name="Jin K."/>
            <person name="Ying S.H."/>
            <person name="Zhang Y."/>
            <person name="Xiao G."/>
            <person name="Shang Y."/>
            <person name="Duan Z."/>
            <person name="Hu X."/>
            <person name="Xie X.Q."/>
            <person name="Zhou G."/>
            <person name="Peng G."/>
            <person name="Luo Z."/>
            <person name="Huang W."/>
            <person name="Wang B."/>
            <person name="Fang W."/>
            <person name="Wang S."/>
            <person name="Zhong Y."/>
            <person name="Ma L.J."/>
            <person name="St Leger R.J."/>
            <person name="Zhao G.P."/>
            <person name="Pei Y."/>
            <person name="Feng M.G."/>
            <person name="Xia Y."/>
            <person name="Wang C."/>
        </authorList>
    </citation>
    <scope>NUCLEOTIDE SEQUENCE [LARGE SCALE GENOMIC DNA]</scope>
    <source>
        <strain evidence="10 11">CQMa 102</strain>
    </source>
</reference>
<dbReference type="Gene3D" id="3.40.30.10">
    <property type="entry name" value="Glutaredoxin"/>
    <property type="match status" value="1"/>
</dbReference>
<dbReference type="EMBL" id="GL698545">
    <property type="protein sequence ID" value="EFY86517.1"/>
    <property type="molecule type" value="Genomic_DNA"/>
</dbReference>
<dbReference type="Pfam" id="PF08534">
    <property type="entry name" value="Redoxin"/>
    <property type="match status" value="1"/>
</dbReference>
<gene>
    <name evidence="10" type="ORF">MAC_07460</name>
</gene>
<comment type="similarity">
    <text evidence="1 7">Belongs to the peroxiredoxin family. Prx5 subfamily.</text>
</comment>
<comment type="function">
    <text evidence="7">Thiol-specific peroxidase that catalyzes the reduction of hydrogen peroxide and organic hydroperoxides to water and alcohols, respectively. Plays a role in cell protection against oxidative stress by detoxifying peroxides.</text>
</comment>
<dbReference type="GO" id="GO:0042744">
    <property type="term" value="P:hydrogen peroxide catabolic process"/>
    <property type="evidence" value="ECO:0007669"/>
    <property type="project" value="TreeGrafter"/>
</dbReference>
<keyword evidence="11" id="KW-1185">Reference proteome</keyword>
<feature type="region of interest" description="Disordered" evidence="8">
    <location>
        <begin position="63"/>
        <end position="82"/>
    </location>
</feature>
<dbReference type="GO" id="GO:0005829">
    <property type="term" value="C:cytosol"/>
    <property type="evidence" value="ECO:0007669"/>
    <property type="project" value="TreeGrafter"/>
</dbReference>
<name>E9EC51_METAQ</name>
<dbReference type="PROSITE" id="PS51352">
    <property type="entry name" value="THIOREDOXIN_2"/>
    <property type="match status" value="1"/>
</dbReference>
<evidence type="ECO:0000256" key="8">
    <source>
        <dbReference type="SAM" id="MobiDB-lite"/>
    </source>
</evidence>
<dbReference type="InterPro" id="IPR013740">
    <property type="entry name" value="Redoxin"/>
</dbReference>
<dbReference type="GO" id="GO:0034599">
    <property type="term" value="P:cellular response to oxidative stress"/>
    <property type="evidence" value="ECO:0007669"/>
    <property type="project" value="InterPro"/>
</dbReference>
<dbReference type="SUPFAM" id="SSF52833">
    <property type="entry name" value="Thioredoxin-like"/>
    <property type="match status" value="1"/>
</dbReference>
<dbReference type="GO" id="GO:0005739">
    <property type="term" value="C:mitochondrion"/>
    <property type="evidence" value="ECO:0007669"/>
    <property type="project" value="TreeGrafter"/>
</dbReference>
<sequence>MTDDRTVAGGVLAQCTQVLCRCLLRVGRIELELHQIDAFLSDFRAKLQLLALDLIHQQLQHRQDQPRTAHQLNSAIPPEIPRSSENKDIMAFRASVRRVALARPSPAIRSFHTTPRAFVKVGDELPDFDGLFENSPGNKVNLSEEFKSSNGYIVGVPGAFTGTCSSLHIPSYINHPRLKEAGQVFVVSVNDPFVMKAWAEQLDPAGETGIRFIADPSAGFTTALDIGFDGSAIFGGVRSKRYALKIENGKVSKTFIEPDGTGADVSMAEKVLD</sequence>
<dbReference type="GO" id="GO:0008379">
    <property type="term" value="F:thioredoxin peroxidase activity"/>
    <property type="evidence" value="ECO:0007669"/>
    <property type="project" value="InterPro"/>
</dbReference>
<evidence type="ECO:0000256" key="3">
    <source>
        <dbReference type="ARBA" id="ARBA00022862"/>
    </source>
</evidence>
<evidence type="ECO:0000259" key="9">
    <source>
        <dbReference type="PROSITE" id="PS51352"/>
    </source>
</evidence>
<dbReference type="HOGENOM" id="CLU_072440_3_0_1"/>
<dbReference type="KEGG" id="maw:19251771"/>
<dbReference type="FunFam" id="3.40.30.10:FF:000159">
    <property type="entry name" value="Peroxiredoxin"/>
    <property type="match status" value="1"/>
</dbReference>
<dbReference type="Proteomes" id="UP000002499">
    <property type="component" value="Unassembled WGS sequence"/>
</dbReference>
<keyword evidence="2 7" id="KW-0575">Peroxidase</keyword>
<organism evidence="11">
    <name type="scientific">Metarhizium acridum (strain CQMa 102)</name>
    <dbReference type="NCBI Taxonomy" id="655827"/>
    <lineage>
        <taxon>Eukaryota</taxon>
        <taxon>Fungi</taxon>
        <taxon>Dikarya</taxon>
        <taxon>Ascomycota</taxon>
        <taxon>Pezizomycotina</taxon>
        <taxon>Sordariomycetes</taxon>
        <taxon>Hypocreomycetidae</taxon>
        <taxon>Hypocreales</taxon>
        <taxon>Clavicipitaceae</taxon>
        <taxon>Metarhizium</taxon>
    </lineage>
</organism>
<dbReference type="InParanoid" id="E9EC51"/>
<feature type="active site" description="Cysteine sulfenic acid (-SOH) intermediate" evidence="6">
    <location>
        <position position="164"/>
    </location>
</feature>
<protein>
    <submittedName>
        <fullName evidence="10">Peroxiredoxin 5, prdx5, putative</fullName>
    </submittedName>
</protein>
<dbReference type="InterPro" id="IPR037944">
    <property type="entry name" value="PRX5-like"/>
</dbReference>
<evidence type="ECO:0000256" key="7">
    <source>
        <dbReference type="RuleBase" id="RU366011"/>
    </source>
</evidence>
<proteinExistence type="inferred from homology"/>
<evidence type="ECO:0000256" key="6">
    <source>
        <dbReference type="PIRSR" id="PIRSR637944-1"/>
    </source>
</evidence>
<feature type="domain" description="Thioredoxin" evidence="9">
    <location>
        <begin position="119"/>
        <end position="273"/>
    </location>
</feature>
<dbReference type="CDD" id="cd03013">
    <property type="entry name" value="PRX5_like"/>
    <property type="match status" value="1"/>
</dbReference>
<evidence type="ECO:0000256" key="2">
    <source>
        <dbReference type="ARBA" id="ARBA00022559"/>
    </source>
</evidence>
<dbReference type="InterPro" id="IPR013766">
    <property type="entry name" value="Thioredoxin_domain"/>
</dbReference>
<dbReference type="eggNOG" id="KOG0541">
    <property type="taxonomic scope" value="Eukaryota"/>
</dbReference>
<dbReference type="GO" id="GO:0045454">
    <property type="term" value="P:cell redox homeostasis"/>
    <property type="evidence" value="ECO:0007669"/>
    <property type="project" value="TreeGrafter"/>
</dbReference>
<dbReference type="PANTHER" id="PTHR10430:SF39">
    <property type="entry name" value="PEROXISOMAL MEMBRANE ASSOCIATED PROTEIN 20"/>
    <property type="match status" value="1"/>
</dbReference>
<evidence type="ECO:0000256" key="5">
    <source>
        <dbReference type="ARBA" id="ARBA00023284"/>
    </source>
</evidence>
<evidence type="ECO:0000313" key="11">
    <source>
        <dbReference type="Proteomes" id="UP000002499"/>
    </source>
</evidence>
<dbReference type="STRING" id="655827.E9EC51"/>
<dbReference type="GeneID" id="19251771"/>
<dbReference type="InterPro" id="IPR036249">
    <property type="entry name" value="Thioredoxin-like_sf"/>
</dbReference>
<keyword evidence="3 7" id="KW-0049">Antioxidant</keyword>
<dbReference type="OrthoDB" id="1882547at2759"/>
<evidence type="ECO:0000256" key="4">
    <source>
        <dbReference type="ARBA" id="ARBA00023002"/>
    </source>
</evidence>
<keyword evidence="4 7" id="KW-0560">Oxidoreductase</keyword>
<evidence type="ECO:0000313" key="10">
    <source>
        <dbReference type="EMBL" id="EFY86517.1"/>
    </source>
</evidence>
<accession>E9EC51</accession>
<dbReference type="OMA" id="DIMAFRA"/>
<keyword evidence="5 7" id="KW-0676">Redox-active center</keyword>
<evidence type="ECO:0000256" key="1">
    <source>
        <dbReference type="ARBA" id="ARBA00010505"/>
    </source>
</evidence>
<dbReference type="PANTHER" id="PTHR10430">
    <property type="entry name" value="PEROXIREDOXIN"/>
    <property type="match status" value="1"/>
</dbReference>
<dbReference type="GO" id="GO:0005777">
    <property type="term" value="C:peroxisome"/>
    <property type="evidence" value="ECO:0007669"/>
    <property type="project" value="TreeGrafter"/>
</dbReference>
<dbReference type="AlphaFoldDB" id="E9EC51"/>